<dbReference type="InterPro" id="IPR037138">
    <property type="entry name" value="His_deacetylse_dom_sf"/>
</dbReference>
<comment type="similarity">
    <text evidence="1">Belongs to the histone deacetylase family.</text>
</comment>
<dbReference type="GO" id="GO:0004407">
    <property type="term" value="F:histone deacetylase activity"/>
    <property type="evidence" value="ECO:0007669"/>
    <property type="project" value="TreeGrafter"/>
</dbReference>
<dbReference type="Pfam" id="PF00850">
    <property type="entry name" value="Hist_deacetyl"/>
    <property type="match status" value="1"/>
</dbReference>
<name>A0A1H3BJS2_9GAMM</name>
<evidence type="ECO:0000313" key="4">
    <source>
        <dbReference type="Proteomes" id="UP000198500"/>
    </source>
</evidence>
<gene>
    <name evidence="3" type="ORF">SAMN05443545_105242</name>
</gene>
<dbReference type="EMBL" id="FNNI01000005">
    <property type="protein sequence ID" value="SDX42011.1"/>
    <property type="molecule type" value="Genomic_DNA"/>
</dbReference>
<protein>
    <submittedName>
        <fullName evidence="3">Acetoin utilization deacetylase AcuC</fullName>
    </submittedName>
</protein>
<dbReference type="InterPro" id="IPR023801">
    <property type="entry name" value="His_deacetylse_dom"/>
</dbReference>
<evidence type="ECO:0000313" key="3">
    <source>
        <dbReference type="EMBL" id="SDX42011.1"/>
    </source>
</evidence>
<dbReference type="CDD" id="cd11599">
    <property type="entry name" value="HDAC_classII_2"/>
    <property type="match status" value="1"/>
</dbReference>
<dbReference type="RefSeq" id="WP_092569716.1">
    <property type="nucleotide sequence ID" value="NZ_BMXH01000003.1"/>
</dbReference>
<dbReference type="Gene3D" id="3.40.800.20">
    <property type="entry name" value="Histone deacetylase domain"/>
    <property type="match status" value="1"/>
</dbReference>
<proteinExistence type="inferred from homology"/>
<evidence type="ECO:0000256" key="1">
    <source>
        <dbReference type="ARBA" id="ARBA00005947"/>
    </source>
</evidence>
<dbReference type="SUPFAM" id="SSF52768">
    <property type="entry name" value="Arginase/deacetylase"/>
    <property type="match status" value="1"/>
</dbReference>
<dbReference type="Proteomes" id="UP000198500">
    <property type="component" value="Unassembled WGS sequence"/>
</dbReference>
<dbReference type="PANTHER" id="PTHR10625">
    <property type="entry name" value="HISTONE DEACETYLASE HDAC1-RELATED"/>
    <property type="match status" value="1"/>
</dbReference>
<sequence length="311" mass="34449">MITAYVTHRDYHLHHMGPGHPECPARLEAIQKRLALAGVLQQTMQFDAKAATDEQLASVHSPSYLNYLAQRQPTREWAVLDGDTRLNSHSLAAGRLAAGAVVSGVDKVYRGQADNVFCAVRPPGHHAETAAAMGFCFYNNVAVGATYAKQRYGAQRIAIADFDVHQCNGTIDIFKNDPDVLICTSFQRSFYPWRYLDEEYPNVINTPLPAGAGSDAFRRAVEQQWLPALHDFRPELVLISAGFDAHRNDPMAGLCLDNADFYWVTRQLIDVASQYADNRLVSTLEGGYDLVTLGYCVEAHLKALLGQPWAP</sequence>
<reference evidence="3 4" key="1">
    <citation type="submission" date="2016-10" db="EMBL/GenBank/DDBJ databases">
        <authorList>
            <person name="de Groot N.N."/>
        </authorList>
    </citation>
    <scope>NUCLEOTIDE SEQUENCE [LARGE SCALE GENOMIC DNA]</scope>
    <source>
        <strain evidence="3 4">DSM 19219</strain>
    </source>
</reference>
<dbReference type="InterPro" id="IPR000286">
    <property type="entry name" value="HDACs"/>
</dbReference>
<dbReference type="AlphaFoldDB" id="A0A1H3BJS2"/>
<dbReference type="OrthoDB" id="9808367at2"/>
<feature type="domain" description="Histone deacetylase" evidence="2">
    <location>
        <begin position="20"/>
        <end position="304"/>
    </location>
</feature>
<dbReference type="PANTHER" id="PTHR10625:SF10">
    <property type="entry name" value="HISTONE DEACETYLASE HDAC1"/>
    <property type="match status" value="1"/>
</dbReference>
<dbReference type="STRING" id="574349.SAMN05443545_105242"/>
<organism evidence="3 4">
    <name type="scientific">Aidingimonas halophila</name>
    <dbReference type="NCBI Taxonomy" id="574349"/>
    <lineage>
        <taxon>Bacteria</taxon>
        <taxon>Pseudomonadati</taxon>
        <taxon>Pseudomonadota</taxon>
        <taxon>Gammaproteobacteria</taxon>
        <taxon>Oceanospirillales</taxon>
        <taxon>Halomonadaceae</taxon>
        <taxon>Aidingimonas</taxon>
    </lineage>
</organism>
<dbReference type="InterPro" id="IPR023696">
    <property type="entry name" value="Ureohydrolase_dom_sf"/>
</dbReference>
<accession>A0A1H3BJS2</accession>
<keyword evidence="4" id="KW-1185">Reference proteome</keyword>
<dbReference type="GO" id="GO:0040029">
    <property type="term" value="P:epigenetic regulation of gene expression"/>
    <property type="evidence" value="ECO:0007669"/>
    <property type="project" value="TreeGrafter"/>
</dbReference>
<dbReference type="PRINTS" id="PR01270">
    <property type="entry name" value="HDASUPER"/>
</dbReference>
<evidence type="ECO:0000259" key="2">
    <source>
        <dbReference type="Pfam" id="PF00850"/>
    </source>
</evidence>